<dbReference type="Pfam" id="PF07876">
    <property type="entry name" value="Dabb"/>
    <property type="match status" value="1"/>
</dbReference>
<dbReference type="InterPro" id="IPR011008">
    <property type="entry name" value="Dimeric_a/b-barrel"/>
</dbReference>
<evidence type="ECO:0000313" key="4">
    <source>
        <dbReference type="Proteomes" id="UP001374893"/>
    </source>
</evidence>
<reference evidence="3 4" key="1">
    <citation type="submission" date="2021-06" db="EMBL/GenBank/DDBJ databases">
        <title>Complete genome of Haloferula helveola possessing various polysaccharide degrading enzymes.</title>
        <authorList>
            <person name="Takami H."/>
            <person name="Huang C."/>
            <person name="Hamasaki K."/>
        </authorList>
    </citation>
    <scope>NUCLEOTIDE SEQUENCE [LARGE SCALE GENOMIC DNA]</scope>
    <source>
        <strain evidence="3 4">CN-1</strain>
    </source>
</reference>
<dbReference type="InterPro" id="IPR013097">
    <property type="entry name" value="Dabb"/>
</dbReference>
<keyword evidence="4" id="KW-1185">Reference proteome</keyword>
<dbReference type="Gene3D" id="3.30.70.100">
    <property type="match status" value="1"/>
</dbReference>
<evidence type="ECO:0000256" key="1">
    <source>
        <dbReference type="ARBA" id="ARBA00011738"/>
    </source>
</evidence>
<organism evidence="3 4">
    <name type="scientific">Haloferula helveola</name>
    <dbReference type="NCBI Taxonomy" id="490095"/>
    <lineage>
        <taxon>Bacteria</taxon>
        <taxon>Pseudomonadati</taxon>
        <taxon>Verrucomicrobiota</taxon>
        <taxon>Verrucomicrobiia</taxon>
        <taxon>Verrucomicrobiales</taxon>
        <taxon>Verrucomicrobiaceae</taxon>
        <taxon>Haloferula</taxon>
    </lineage>
</organism>
<dbReference type="PANTHER" id="PTHR33178:SF10">
    <property type="entry name" value="STRESS-RESPONSE A_B BARREL DOMAIN-CONTAINING PROTEIN"/>
    <property type="match status" value="1"/>
</dbReference>
<evidence type="ECO:0000313" key="3">
    <source>
        <dbReference type="EMBL" id="BCX46715.1"/>
    </source>
</evidence>
<dbReference type="PANTHER" id="PTHR33178">
    <property type="match status" value="1"/>
</dbReference>
<dbReference type="EMBL" id="AP024702">
    <property type="protein sequence ID" value="BCX46715.1"/>
    <property type="molecule type" value="Genomic_DNA"/>
</dbReference>
<dbReference type="Proteomes" id="UP001374893">
    <property type="component" value="Chromosome"/>
</dbReference>
<gene>
    <name evidence="3" type="ORF">HAHE_06230</name>
</gene>
<dbReference type="PROSITE" id="PS51502">
    <property type="entry name" value="S_R_A_B_BARREL"/>
    <property type="match status" value="1"/>
</dbReference>
<accession>A0ABN6H5A4</accession>
<sequence>MWVPSAEEYPWGDPEREIPAPQVRLSGPVDRTAALSEAASMLKYLLPVVALLALAGFSRAESEYRHLVFFKFKEGTPAEEITRIEKEFAALPSKIDTITGFEWGTDISPEKKAKGFTHGFIVTFKDKAGLDVYLPHEAHQEFVKGLRPHLEDAFVFDFVSK</sequence>
<comment type="subunit">
    <text evidence="1">Homodimer.</text>
</comment>
<dbReference type="SUPFAM" id="SSF54909">
    <property type="entry name" value="Dimeric alpha+beta barrel"/>
    <property type="match status" value="1"/>
</dbReference>
<protein>
    <submittedName>
        <fullName evidence="3">Stress responsive protein</fullName>
    </submittedName>
</protein>
<dbReference type="SMART" id="SM00886">
    <property type="entry name" value="Dabb"/>
    <property type="match status" value="1"/>
</dbReference>
<evidence type="ECO:0000259" key="2">
    <source>
        <dbReference type="PROSITE" id="PS51502"/>
    </source>
</evidence>
<feature type="domain" description="Stress-response A/B barrel" evidence="2">
    <location>
        <begin position="64"/>
        <end position="158"/>
    </location>
</feature>
<dbReference type="InterPro" id="IPR044662">
    <property type="entry name" value="HS1/DABB1-like"/>
</dbReference>
<proteinExistence type="predicted"/>
<name>A0ABN6H5A4_9BACT</name>